<proteinExistence type="predicted"/>
<name>A0ACA9MJW4_9GLOM</name>
<evidence type="ECO:0000313" key="2">
    <source>
        <dbReference type="Proteomes" id="UP000789702"/>
    </source>
</evidence>
<reference evidence="1" key="1">
    <citation type="submission" date="2021-06" db="EMBL/GenBank/DDBJ databases">
        <authorList>
            <person name="Kallberg Y."/>
            <person name="Tangrot J."/>
            <person name="Rosling A."/>
        </authorList>
    </citation>
    <scope>NUCLEOTIDE SEQUENCE</scope>
    <source>
        <strain evidence="1">IL203A</strain>
    </source>
</reference>
<feature type="non-terminal residue" evidence="1">
    <location>
        <position position="270"/>
    </location>
</feature>
<accession>A0ACA9MJW4</accession>
<sequence>MKSINNHSFGLKLFLFIIPIVFAQCDYNNTSGCICLKSDAIGGLKCGHELNNGCPSDTSSIFQCNPGGTRICRFGPCAYGCCATGDGYSYCCKDSVCTSCPSGSWIKPSTISPPPTPTTIALQPPSTKIINNDGLNLIKQFESFSPTFYLDPSNIKTIGYGHNCYYDPQKCNQIHPPITVAEGEKLLNEDLITPENAVNNLVKINLNSNQFSALVSLTFNIGYGNFDKSDLLIKLNAGDTKGASAEFGKWAHDNSGNVLQGLVKRREAER</sequence>
<comment type="caution">
    <text evidence="1">The sequence shown here is derived from an EMBL/GenBank/DDBJ whole genome shotgun (WGS) entry which is preliminary data.</text>
</comment>
<keyword evidence="2" id="KW-1185">Reference proteome</keyword>
<organism evidence="1 2">
    <name type="scientific">Dentiscutata heterogama</name>
    <dbReference type="NCBI Taxonomy" id="1316150"/>
    <lineage>
        <taxon>Eukaryota</taxon>
        <taxon>Fungi</taxon>
        <taxon>Fungi incertae sedis</taxon>
        <taxon>Mucoromycota</taxon>
        <taxon>Glomeromycotina</taxon>
        <taxon>Glomeromycetes</taxon>
        <taxon>Diversisporales</taxon>
        <taxon>Gigasporaceae</taxon>
        <taxon>Dentiscutata</taxon>
    </lineage>
</organism>
<gene>
    <name evidence="1" type="ORF">DHETER_LOCUS6858</name>
</gene>
<evidence type="ECO:0000313" key="1">
    <source>
        <dbReference type="EMBL" id="CAG8590869.1"/>
    </source>
</evidence>
<protein>
    <submittedName>
        <fullName evidence="1">15895_t:CDS:1</fullName>
    </submittedName>
</protein>
<dbReference type="EMBL" id="CAJVPU010009046">
    <property type="protein sequence ID" value="CAG8590869.1"/>
    <property type="molecule type" value="Genomic_DNA"/>
</dbReference>
<dbReference type="Proteomes" id="UP000789702">
    <property type="component" value="Unassembled WGS sequence"/>
</dbReference>